<dbReference type="RefSeq" id="WP_125013734.1">
    <property type="nucleotide sequence ID" value="NZ_QWEZ01000001.1"/>
</dbReference>
<evidence type="ECO:0000256" key="1">
    <source>
        <dbReference type="ARBA" id="ARBA00009998"/>
    </source>
</evidence>
<dbReference type="NCBIfam" id="TIGR01280">
    <property type="entry name" value="xseB"/>
    <property type="match status" value="1"/>
</dbReference>
<dbReference type="PANTHER" id="PTHR34137">
    <property type="entry name" value="EXODEOXYRIBONUCLEASE 7 SMALL SUBUNIT"/>
    <property type="match status" value="1"/>
</dbReference>
<dbReference type="Proteomes" id="UP000280792">
    <property type="component" value="Unassembled WGS sequence"/>
</dbReference>
<dbReference type="EC" id="3.1.11.6" evidence="6"/>
<dbReference type="GO" id="GO:0008855">
    <property type="term" value="F:exodeoxyribonuclease VII activity"/>
    <property type="evidence" value="ECO:0007669"/>
    <property type="project" value="UniProtKB-UniRule"/>
</dbReference>
<dbReference type="GO" id="GO:0009318">
    <property type="term" value="C:exodeoxyribonuclease VII complex"/>
    <property type="evidence" value="ECO:0007669"/>
    <property type="project" value="UniProtKB-UniRule"/>
</dbReference>
<reference evidence="7 8" key="2">
    <citation type="submission" date="2018-12" db="EMBL/GenBank/DDBJ databases">
        <title>Simiduia agarivorans gen. nov., sp. nov., a marine, agarolytic bacterium isolated from shallow coastal water from Keelung, Taiwan.</title>
        <authorList>
            <person name="Shieh W.Y."/>
        </authorList>
    </citation>
    <scope>NUCLEOTIDE SEQUENCE [LARGE SCALE GENOMIC DNA]</scope>
    <source>
        <strain evidence="7 8">GTF-13</strain>
    </source>
</reference>
<dbReference type="PANTHER" id="PTHR34137:SF1">
    <property type="entry name" value="EXODEOXYRIBONUCLEASE 7 SMALL SUBUNIT"/>
    <property type="match status" value="1"/>
</dbReference>
<comment type="caution">
    <text evidence="7">The sequence shown here is derived from an EMBL/GenBank/DDBJ whole genome shotgun (WGS) entry which is preliminary data.</text>
</comment>
<dbReference type="GO" id="GO:0006308">
    <property type="term" value="P:DNA catabolic process"/>
    <property type="evidence" value="ECO:0007669"/>
    <property type="project" value="UniProtKB-UniRule"/>
</dbReference>
<comment type="similarity">
    <text evidence="1 6">Belongs to the XseB family.</text>
</comment>
<sequence length="80" mass="9124">MAKKKPGFAFEQSLAELEALVEKMESGELSLEQSLQAFEQGVTLTRECQQALTQAQQKVELLVEREQQLIREPFEPTDNE</sequence>
<evidence type="ECO:0000256" key="5">
    <source>
        <dbReference type="ARBA" id="ARBA00022839"/>
    </source>
</evidence>
<dbReference type="Gene3D" id="1.10.287.1040">
    <property type="entry name" value="Exonuclease VII, small subunit"/>
    <property type="match status" value="1"/>
</dbReference>
<comment type="subcellular location">
    <subcellularLocation>
        <location evidence="6">Cytoplasm</location>
    </subcellularLocation>
</comment>
<accession>A0A3P3VNW0</accession>
<keyword evidence="4 6" id="KW-0378">Hydrolase</keyword>
<dbReference type="AlphaFoldDB" id="A0A3P3VNW0"/>
<gene>
    <name evidence="6" type="primary">xseB</name>
    <name evidence="7" type="ORF">D0544_00335</name>
</gene>
<proteinExistence type="inferred from homology"/>
<dbReference type="SUPFAM" id="SSF116842">
    <property type="entry name" value="XseB-like"/>
    <property type="match status" value="1"/>
</dbReference>
<dbReference type="Pfam" id="PF02609">
    <property type="entry name" value="Exonuc_VII_S"/>
    <property type="match status" value="1"/>
</dbReference>
<keyword evidence="8" id="KW-1185">Reference proteome</keyword>
<organism evidence="7 8">
    <name type="scientific">Aestuariirhabdus litorea</name>
    <dbReference type="NCBI Taxonomy" id="2528527"/>
    <lineage>
        <taxon>Bacteria</taxon>
        <taxon>Pseudomonadati</taxon>
        <taxon>Pseudomonadota</taxon>
        <taxon>Gammaproteobacteria</taxon>
        <taxon>Oceanospirillales</taxon>
        <taxon>Aestuariirhabdaceae</taxon>
        <taxon>Aestuariirhabdus</taxon>
    </lineage>
</organism>
<evidence type="ECO:0000313" key="8">
    <source>
        <dbReference type="Proteomes" id="UP000280792"/>
    </source>
</evidence>
<dbReference type="InterPro" id="IPR037004">
    <property type="entry name" value="Exonuc_VII_ssu_sf"/>
</dbReference>
<reference evidence="7 8" key="1">
    <citation type="submission" date="2018-08" db="EMBL/GenBank/DDBJ databases">
        <authorList>
            <person name="Khan S.A."/>
        </authorList>
    </citation>
    <scope>NUCLEOTIDE SEQUENCE [LARGE SCALE GENOMIC DNA]</scope>
    <source>
        <strain evidence="7 8">GTF-13</strain>
    </source>
</reference>
<keyword evidence="2 6" id="KW-0963">Cytoplasm</keyword>
<comment type="catalytic activity">
    <reaction evidence="6">
        <text>Exonucleolytic cleavage in either 5'- to 3'- or 3'- to 5'-direction to yield nucleoside 5'-phosphates.</text>
        <dbReference type="EC" id="3.1.11.6"/>
    </reaction>
</comment>
<dbReference type="EMBL" id="QWEZ01000001">
    <property type="protein sequence ID" value="RRJ83608.1"/>
    <property type="molecule type" value="Genomic_DNA"/>
</dbReference>
<name>A0A3P3VNW0_9GAMM</name>
<protein>
    <recommendedName>
        <fullName evidence="6">Exodeoxyribonuclease 7 small subunit</fullName>
        <ecNumber evidence="6">3.1.11.6</ecNumber>
    </recommendedName>
    <alternativeName>
        <fullName evidence="6">Exodeoxyribonuclease VII small subunit</fullName>
        <shortName evidence="6">Exonuclease VII small subunit</shortName>
    </alternativeName>
</protein>
<evidence type="ECO:0000256" key="6">
    <source>
        <dbReference type="HAMAP-Rule" id="MF_00337"/>
    </source>
</evidence>
<evidence type="ECO:0000256" key="3">
    <source>
        <dbReference type="ARBA" id="ARBA00022722"/>
    </source>
</evidence>
<comment type="function">
    <text evidence="6">Bidirectionally degrades single-stranded DNA into large acid-insoluble oligonucleotides, which are then degraded further into small acid-soluble oligonucleotides.</text>
</comment>
<evidence type="ECO:0000313" key="7">
    <source>
        <dbReference type="EMBL" id="RRJ83608.1"/>
    </source>
</evidence>
<dbReference type="InterPro" id="IPR003761">
    <property type="entry name" value="Exonuc_VII_S"/>
</dbReference>
<dbReference type="HAMAP" id="MF_00337">
    <property type="entry name" value="Exonuc_7_S"/>
    <property type="match status" value="1"/>
</dbReference>
<keyword evidence="5 6" id="KW-0269">Exonuclease</keyword>
<evidence type="ECO:0000256" key="4">
    <source>
        <dbReference type="ARBA" id="ARBA00022801"/>
    </source>
</evidence>
<keyword evidence="3 6" id="KW-0540">Nuclease</keyword>
<comment type="subunit">
    <text evidence="6">Heterooligomer composed of large and small subunits.</text>
</comment>
<dbReference type="NCBIfam" id="NF002140">
    <property type="entry name" value="PRK00977.1-4"/>
    <property type="match status" value="1"/>
</dbReference>
<dbReference type="GO" id="GO:0005829">
    <property type="term" value="C:cytosol"/>
    <property type="evidence" value="ECO:0007669"/>
    <property type="project" value="TreeGrafter"/>
</dbReference>
<dbReference type="PIRSF" id="PIRSF006488">
    <property type="entry name" value="Exonuc_VII_S"/>
    <property type="match status" value="1"/>
</dbReference>
<evidence type="ECO:0000256" key="2">
    <source>
        <dbReference type="ARBA" id="ARBA00022490"/>
    </source>
</evidence>